<feature type="compositionally biased region" description="Low complexity" evidence="1">
    <location>
        <begin position="24"/>
        <end position="38"/>
    </location>
</feature>
<dbReference type="Proteomes" id="UP000054826">
    <property type="component" value="Unassembled WGS sequence"/>
</dbReference>
<sequence length="38" mass="4314">MMHFTGQNKQQRDSYSLLNKTRPNGGNTNFLNGGTTQR</sequence>
<comment type="caution">
    <text evidence="2">The sequence shown here is derived from an EMBL/GenBank/DDBJ whole genome shotgun (WGS) entry which is preliminary data.</text>
</comment>
<evidence type="ECO:0000313" key="3">
    <source>
        <dbReference type="Proteomes" id="UP000054826"/>
    </source>
</evidence>
<name>A0A0V1G795_TRIPS</name>
<gene>
    <name evidence="2" type="ORF">T4C_226</name>
</gene>
<evidence type="ECO:0000256" key="1">
    <source>
        <dbReference type="SAM" id="MobiDB-lite"/>
    </source>
</evidence>
<dbReference type="AlphaFoldDB" id="A0A0V1G795"/>
<organism evidence="2 3">
    <name type="scientific">Trichinella pseudospiralis</name>
    <name type="common">Parasitic roundworm</name>
    <dbReference type="NCBI Taxonomy" id="6337"/>
    <lineage>
        <taxon>Eukaryota</taxon>
        <taxon>Metazoa</taxon>
        <taxon>Ecdysozoa</taxon>
        <taxon>Nematoda</taxon>
        <taxon>Enoplea</taxon>
        <taxon>Dorylaimia</taxon>
        <taxon>Trichinellida</taxon>
        <taxon>Trichinellidae</taxon>
        <taxon>Trichinella</taxon>
    </lineage>
</organism>
<reference evidence="2 3" key="1">
    <citation type="submission" date="2015-01" db="EMBL/GenBank/DDBJ databases">
        <title>Evolution of Trichinella species and genotypes.</title>
        <authorList>
            <person name="Korhonen P.K."/>
            <person name="Edoardo P."/>
            <person name="Giuseppe L.R."/>
            <person name="Gasser R.B."/>
        </authorList>
    </citation>
    <scope>NUCLEOTIDE SEQUENCE [LARGE SCALE GENOMIC DNA]</scope>
    <source>
        <strain evidence="2">ISS176</strain>
    </source>
</reference>
<protein>
    <submittedName>
        <fullName evidence="2">Uncharacterized protein</fullName>
    </submittedName>
</protein>
<dbReference type="EMBL" id="JYDV01006093">
    <property type="protein sequence ID" value="KRY94166.1"/>
    <property type="molecule type" value="Genomic_DNA"/>
</dbReference>
<accession>A0A0V1G795</accession>
<feature type="region of interest" description="Disordered" evidence="1">
    <location>
        <begin position="1"/>
        <end position="38"/>
    </location>
</feature>
<proteinExistence type="predicted"/>
<feature type="compositionally biased region" description="Polar residues" evidence="1">
    <location>
        <begin position="1"/>
        <end position="22"/>
    </location>
</feature>
<evidence type="ECO:0000313" key="2">
    <source>
        <dbReference type="EMBL" id="KRY94166.1"/>
    </source>
</evidence>